<dbReference type="GO" id="GO:0009313">
    <property type="term" value="P:oligosaccharide catabolic process"/>
    <property type="evidence" value="ECO:0007669"/>
    <property type="project" value="Ensembl"/>
</dbReference>
<dbReference type="Gene3D" id="3.30.379.10">
    <property type="entry name" value="Chitobiase/beta-hexosaminidase domain 2-like"/>
    <property type="match status" value="1"/>
</dbReference>
<dbReference type="GO" id="GO:0030214">
    <property type="term" value="P:hyaluronan catabolic process"/>
    <property type="evidence" value="ECO:0007669"/>
    <property type="project" value="Ensembl"/>
</dbReference>
<dbReference type="GO" id="GO:0005615">
    <property type="term" value="C:extracellular space"/>
    <property type="evidence" value="ECO:0007669"/>
    <property type="project" value="Ensembl"/>
</dbReference>
<keyword evidence="11" id="KW-0326">Glycosidase</keyword>
<keyword evidence="29" id="KW-1185">Reference proteome</keyword>
<dbReference type="Gene3D" id="3.20.20.80">
    <property type="entry name" value="Glycosidases"/>
    <property type="match status" value="1"/>
</dbReference>
<dbReference type="InterPro" id="IPR029019">
    <property type="entry name" value="HEX_eukaryotic_N"/>
</dbReference>
<evidence type="ECO:0000256" key="3">
    <source>
        <dbReference type="ARBA" id="ARBA00006285"/>
    </source>
</evidence>
<dbReference type="GO" id="GO:1905379">
    <property type="term" value="C:beta-N-acetylhexosaminidase complex"/>
    <property type="evidence" value="ECO:0007669"/>
    <property type="project" value="Ensembl"/>
</dbReference>
<dbReference type="GO" id="GO:0070050">
    <property type="term" value="P:neuron cellular homeostasis"/>
    <property type="evidence" value="ECO:0007669"/>
    <property type="project" value="Ensembl"/>
</dbReference>
<dbReference type="GO" id="GO:0008375">
    <property type="term" value="F:acetylglucosaminyltransferase activity"/>
    <property type="evidence" value="ECO:0007669"/>
    <property type="project" value="Ensembl"/>
</dbReference>
<proteinExistence type="inferred from homology"/>
<evidence type="ECO:0000256" key="2">
    <source>
        <dbReference type="ARBA" id="ARBA00004371"/>
    </source>
</evidence>
<evidence type="ECO:0000256" key="22">
    <source>
        <dbReference type="ARBA" id="ARBA00047301"/>
    </source>
</evidence>
<feature type="compositionally biased region" description="Pro residues" evidence="25">
    <location>
        <begin position="1"/>
        <end position="14"/>
    </location>
</feature>
<feature type="active site" description="Proton donor" evidence="24">
    <location>
        <position position="433"/>
    </location>
</feature>
<comment type="catalytic activity">
    <reaction evidence="13">
        <text>beta-D-GalNAc-(1-&gt;4)-alpha-L-IdoA-(1-&gt;3)-beta-D-GalNAc-4-sulfate-(1-&gt;4)-alpha-L-IdoA-(1-&gt;3)-D-GalNAc-4-sulfate + H2O = alpha-L-IdoA-(1-&gt;3)-beta-D-GalNAc-4-sulfate-(1-&gt;4)-alpha-L-IdoA-(1-&gt;3)-D-GalNAc-4-sulfate + N-acetyl-D-galactosamine</text>
        <dbReference type="Rhea" id="RHEA:64372"/>
        <dbReference type="ChEBI" id="CHEBI:15377"/>
        <dbReference type="ChEBI" id="CHEBI:28037"/>
        <dbReference type="ChEBI" id="CHEBI:152565"/>
        <dbReference type="ChEBI" id="CHEBI:152566"/>
    </reaction>
    <physiologicalReaction direction="left-to-right" evidence="13">
        <dbReference type="Rhea" id="RHEA:64373"/>
    </physiologicalReaction>
</comment>
<organism evidence="28 29">
    <name type="scientific">Anas platyrhynchos platyrhynchos</name>
    <name type="common">Northern mallard</name>
    <dbReference type="NCBI Taxonomy" id="8840"/>
    <lineage>
        <taxon>Eukaryota</taxon>
        <taxon>Metazoa</taxon>
        <taxon>Chordata</taxon>
        <taxon>Craniata</taxon>
        <taxon>Vertebrata</taxon>
        <taxon>Euteleostomi</taxon>
        <taxon>Archelosauria</taxon>
        <taxon>Archosauria</taxon>
        <taxon>Dinosauria</taxon>
        <taxon>Saurischia</taxon>
        <taxon>Theropoda</taxon>
        <taxon>Coelurosauria</taxon>
        <taxon>Aves</taxon>
        <taxon>Neognathae</taxon>
        <taxon>Galloanserae</taxon>
        <taxon>Anseriformes</taxon>
        <taxon>Anatidae</taxon>
        <taxon>Anatinae</taxon>
        <taxon>Anas</taxon>
    </lineage>
</organism>
<evidence type="ECO:0000256" key="21">
    <source>
        <dbReference type="ARBA" id="ARBA00046959"/>
    </source>
</evidence>
<dbReference type="FunFam" id="3.20.20.80:FF:000049">
    <property type="entry name" value="Beta-hexosaminidase A"/>
    <property type="match status" value="1"/>
</dbReference>
<evidence type="ECO:0000313" key="28">
    <source>
        <dbReference type="Ensembl" id="ENSAPLP00000025836.1"/>
    </source>
</evidence>
<accession>A0A493TIW4</accession>
<dbReference type="GO" id="GO:0050885">
    <property type="term" value="P:neuromuscular process controlling balance"/>
    <property type="evidence" value="ECO:0007669"/>
    <property type="project" value="Ensembl"/>
</dbReference>
<dbReference type="GO" id="GO:0043615">
    <property type="term" value="P:astrocyte cell migration"/>
    <property type="evidence" value="ECO:0007669"/>
    <property type="project" value="Ensembl"/>
</dbReference>
<dbReference type="GO" id="GO:0007605">
    <property type="term" value="P:sensory perception of sound"/>
    <property type="evidence" value="ECO:0007669"/>
    <property type="project" value="Ensembl"/>
</dbReference>
<comment type="similarity">
    <text evidence="3">Belongs to the glycosyl hydrolase 20 family.</text>
</comment>
<dbReference type="PRINTS" id="PR00738">
    <property type="entry name" value="GLHYDRLASE20"/>
</dbReference>
<feature type="domain" description="Glycoside hydrolase family 20 catalytic" evidence="26">
    <location>
        <begin position="278"/>
        <end position="594"/>
    </location>
</feature>
<evidence type="ECO:0000256" key="5">
    <source>
        <dbReference type="ARBA" id="ARBA00022729"/>
    </source>
</evidence>
<dbReference type="GO" id="GO:0008360">
    <property type="term" value="P:regulation of cell shape"/>
    <property type="evidence" value="ECO:0007669"/>
    <property type="project" value="Ensembl"/>
</dbReference>
<dbReference type="GO" id="GO:0008654">
    <property type="term" value="P:phospholipid biosynthetic process"/>
    <property type="evidence" value="ECO:0007669"/>
    <property type="project" value="Ensembl"/>
</dbReference>
<evidence type="ECO:0000256" key="12">
    <source>
        <dbReference type="ARBA" id="ARBA00023329"/>
    </source>
</evidence>
<keyword evidence="6" id="KW-0378">Hydrolase</keyword>
<dbReference type="GO" id="GO:0001501">
    <property type="term" value="P:skeletal system development"/>
    <property type="evidence" value="ECO:0007669"/>
    <property type="project" value="Ensembl"/>
</dbReference>
<dbReference type="GO" id="GO:0007626">
    <property type="term" value="P:locomotory behavior"/>
    <property type="evidence" value="ECO:0007669"/>
    <property type="project" value="Ensembl"/>
</dbReference>
<keyword evidence="5" id="KW-0732">Signal</keyword>
<gene>
    <name evidence="28" type="primary">HEXB</name>
</gene>
<dbReference type="GO" id="GO:0008049">
    <property type="term" value="P:male courtship behavior"/>
    <property type="evidence" value="ECO:0007669"/>
    <property type="project" value="Ensembl"/>
</dbReference>
<feature type="compositionally biased region" description="Gly residues" evidence="25">
    <location>
        <begin position="39"/>
        <end position="67"/>
    </location>
</feature>
<dbReference type="InterPro" id="IPR029018">
    <property type="entry name" value="Hex-like_dom2"/>
</dbReference>
<evidence type="ECO:0000256" key="19">
    <source>
        <dbReference type="ARBA" id="ARBA00043827"/>
    </source>
</evidence>
<keyword evidence="7" id="KW-0443">Lipid metabolism</keyword>
<comment type="catalytic activity">
    <reaction evidence="19">
        <text>a ganglioside GM2 + H2O = a ganglioside GM3 + N-acetyl-beta-D-galactosamine</text>
        <dbReference type="Rhea" id="RHEA:47968"/>
        <dbReference type="ChEBI" id="CHEBI:15377"/>
        <dbReference type="ChEBI" id="CHEBI:28497"/>
        <dbReference type="ChEBI" id="CHEBI:79210"/>
        <dbReference type="ChEBI" id="CHEBI:79218"/>
    </reaction>
    <physiologicalReaction direction="left-to-right" evidence="19">
        <dbReference type="Rhea" id="RHEA:47969"/>
    </physiologicalReaction>
</comment>
<keyword evidence="8" id="KW-1015">Disulfide bond</keyword>
<dbReference type="InterPro" id="IPR015883">
    <property type="entry name" value="Glyco_hydro_20_cat"/>
</dbReference>
<dbReference type="AlphaFoldDB" id="A0A493TIW4"/>
<evidence type="ECO:0000259" key="26">
    <source>
        <dbReference type="Pfam" id="PF00728"/>
    </source>
</evidence>
<dbReference type="InterPro" id="IPR017853">
    <property type="entry name" value="GH"/>
</dbReference>
<dbReference type="GO" id="GO:0042802">
    <property type="term" value="F:identical protein binding"/>
    <property type="evidence" value="ECO:0007669"/>
    <property type="project" value="Ensembl"/>
</dbReference>
<dbReference type="GO" id="GO:0006874">
    <property type="term" value="P:intracellular calcium ion homeostasis"/>
    <property type="evidence" value="ECO:0007669"/>
    <property type="project" value="Ensembl"/>
</dbReference>
<evidence type="ECO:0000256" key="1">
    <source>
        <dbReference type="ARBA" id="ARBA00001231"/>
    </source>
</evidence>
<dbReference type="Pfam" id="PF14845">
    <property type="entry name" value="Glycohydro_20b2"/>
    <property type="match status" value="1"/>
</dbReference>
<dbReference type="SUPFAM" id="SSF55545">
    <property type="entry name" value="beta-N-acetylhexosaminidase-like domain"/>
    <property type="match status" value="1"/>
</dbReference>
<dbReference type="GO" id="GO:0007040">
    <property type="term" value="P:lysosome organization"/>
    <property type="evidence" value="ECO:0007669"/>
    <property type="project" value="Ensembl"/>
</dbReference>
<dbReference type="CDD" id="cd06562">
    <property type="entry name" value="GH20_HexA_HexB-like"/>
    <property type="match status" value="1"/>
</dbReference>
<feature type="region of interest" description="Disordered" evidence="25">
    <location>
        <begin position="1"/>
        <end position="67"/>
    </location>
</feature>
<evidence type="ECO:0000256" key="23">
    <source>
        <dbReference type="ARBA" id="ARBA00049464"/>
    </source>
</evidence>
<dbReference type="InterPro" id="IPR025705">
    <property type="entry name" value="Beta_hexosaminidase_sua/sub"/>
</dbReference>
<comment type="catalytic activity">
    <reaction evidence="23">
        <text>N-acetyl-beta-D-6-sulfogalactosaminyl-(1-&gt;4)-alpha-L-iduronyl-(1-&gt;3)-N-acetyl-D-6-sulfogalactosamine + H2O = alpha-L-iduronyl-(1-&gt;3)-N-acetyl-D-6-sulfogalactosamine + N-acetyl-D-6-sulfogalactosamine</text>
        <dbReference type="Rhea" id="RHEA:64384"/>
        <dbReference type="ChEBI" id="CHEBI:15377"/>
        <dbReference type="ChEBI" id="CHEBI:152567"/>
        <dbReference type="ChEBI" id="CHEBI:152568"/>
        <dbReference type="ChEBI" id="CHEBI:153064"/>
    </reaction>
    <physiologicalReaction direction="left-to-right" evidence="23">
        <dbReference type="Rhea" id="RHEA:64385"/>
    </physiologicalReaction>
</comment>
<evidence type="ECO:0000256" key="15">
    <source>
        <dbReference type="ARBA" id="ARBA00040637"/>
    </source>
</evidence>
<dbReference type="GO" id="GO:0019915">
    <property type="term" value="P:lipid storage"/>
    <property type="evidence" value="ECO:0007669"/>
    <property type="project" value="Ensembl"/>
</dbReference>
<dbReference type="GO" id="GO:0042552">
    <property type="term" value="P:myelination"/>
    <property type="evidence" value="ECO:0007669"/>
    <property type="project" value="Ensembl"/>
</dbReference>
<reference evidence="28 29" key="1">
    <citation type="submission" date="2017-10" db="EMBL/GenBank/DDBJ databases">
        <title>A new Pekin duck reference genome.</title>
        <authorList>
            <person name="Hou Z.-C."/>
            <person name="Zhou Z.-K."/>
            <person name="Zhu F."/>
            <person name="Hou S.-S."/>
        </authorList>
    </citation>
    <scope>NUCLEOTIDE SEQUENCE [LARGE SCALE GENOMIC DNA]</scope>
</reference>
<evidence type="ECO:0000256" key="9">
    <source>
        <dbReference type="ARBA" id="ARBA00023180"/>
    </source>
</evidence>
<dbReference type="GeneTree" id="ENSGT00390000008107"/>
<keyword evidence="12" id="KW-0968">Cytoplasmic vesicle</keyword>
<dbReference type="PANTHER" id="PTHR22600:SF38">
    <property type="entry name" value="BETA-HEXOSAMINIDASE SUBUNIT BETA"/>
    <property type="match status" value="1"/>
</dbReference>
<dbReference type="GO" id="GO:0060473">
    <property type="term" value="C:cortical granule"/>
    <property type="evidence" value="ECO:0007669"/>
    <property type="project" value="UniProtKB-SubCell"/>
</dbReference>
<evidence type="ECO:0000256" key="7">
    <source>
        <dbReference type="ARBA" id="ARBA00023098"/>
    </source>
</evidence>
<dbReference type="GO" id="GO:0006689">
    <property type="term" value="P:ganglioside catabolic process"/>
    <property type="evidence" value="ECO:0007669"/>
    <property type="project" value="Ensembl"/>
</dbReference>
<evidence type="ECO:0000259" key="27">
    <source>
        <dbReference type="Pfam" id="PF14845"/>
    </source>
</evidence>
<dbReference type="Ensembl" id="ENSAPLT00000027292.1">
    <property type="protein sequence ID" value="ENSAPLP00000025836.1"/>
    <property type="gene ID" value="ENSAPLG00000007852.2"/>
</dbReference>
<evidence type="ECO:0000256" key="14">
    <source>
        <dbReference type="ARBA" id="ARBA00037865"/>
    </source>
</evidence>
<dbReference type="GO" id="GO:0016020">
    <property type="term" value="C:membrane"/>
    <property type="evidence" value="ECO:0007669"/>
    <property type="project" value="Ensembl"/>
</dbReference>
<evidence type="ECO:0000256" key="4">
    <source>
        <dbReference type="ARBA" id="ARBA00012663"/>
    </source>
</evidence>
<comment type="catalytic activity">
    <reaction evidence="18">
        <text>a ganglioside GM2 (d18:1(4E)) + H2O = a ganglioside GM3 (d18:1(4E)) + N-acetyl-beta-D-galactosamine</text>
        <dbReference type="Rhea" id="RHEA:47940"/>
        <dbReference type="ChEBI" id="CHEBI:15377"/>
        <dbReference type="ChEBI" id="CHEBI:28497"/>
        <dbReference type="ChEBI" id="CHEBI:60065"/>
        <dbReference type="ChEBI" id="CHEBI:71502"/>
    </reaction>
    <physiologicalReaction direction="left-to-right" evidence="18">
        <dbReference type="Rhea" id="RHEA:47941"/>
    </physiologicalReaction>
</comment>
<evidence type="ECO:0000256" key="6">
    <source>
        <dbReference type="ARBA" id="ARBA00022801"/>
    </source>
</evidence>
<dbReference type="GO" id="GO:0030207">
    <property type="term" value="P:chondroitin sulfate proteoglycan catabolic process"/>
    <property type="evidence" value="ECO:0007669"/>
    <property type="project" value="Ensembl"/>
</dbReference>
<dbReference type="Pfam" id="PF00728">
    <property type="entry name" value="Glyco_hydro_20"/>
    <property type="match status" value="1"/>
</dbReference>
<evidence type="ECO:0000256" key="8">
    <source>
        <dbReference type="ARBA" id="ARBA00023157"/>
    </source>
</evidence>
<evidence type="ECO:0000256" key="24">
    <source>
        <dbReference type="PIRSR" id="PIRSR625705-1"/>
    </source>
</evidence>
<comment type="catalytic activity">
    <reaction evidence="22">
        <text>N-acetyl-beta-D-galactosaminyl-(1-&gt;4)-beta-D-3-sulfogalactosyl-(1-&gt;4)-beta-D-glucosyl-(1&lt;-&gt;1')-ceramide + H2O = a beta-D-3-sulfogalactosyl-(1-&gt;4)-beta-D-glucosyl-(1&lt;-&gt;1')-ceramide + N-acetyl-beta-D-galactosamine</text>
        <dbReference type="Rhea" id="RHEA:48276"/>
        <dbReference type="ChEBI" id="CHEBI:15377"/>
        <dbReference type="ChEBI" id="CHEBI:28497"/>
        <dbReference type="ChEBI" id="CHEBI:90163"/>
        <dbReference type="ChEBI" id="CHEBI:90164"/>
    </reaction>
    <physiologicalReaction direction="left-to-right" evidence="22">
        <dbReference type="Rhea" id="RHEA:48277"/>
    </physiologicalReaction>
</comment>
<keyword evidence="10" id="KW-0458">Lysosome</keyword>
<dbReference type="GO" id="GO:0042582">
    <property type="term" value="C:azurophil granule"/>
    <property type="evidence" value="ECO:0007669"/>
    <property type="project" value="Ensembl"/>
</dbReference>
<reference evidence="28" key="3">
    <citation type="submission" date="2025-09" db="UniProtKB">
        <authorList>
            <consortium name="Ensembl"/>
        </authorList>
    </citation>
    <scope>IDENTIFICATION</scope>
</reference>
<evidence type="ECO:0000256" key="10">
    <source>
        <dbReference type="ARBA" id="ARBA00023228"/>
    </source>
</evidence>
<dbReference type="GO" id="GO:0048477">
    <property type="term" value="P:oogenesis"/>
    <property type="evidence" value="ECO:0007669"/>
    <property type="project" value="Ensembl"/>
</dbReference>
<dbReference type="GO" id="GO:0007341">
    <property type="term" value="P:penetration of zona pellucida"/>
    <property type="evidence" value="ECO:0007669"/>
    <property type="project" value="Ensembl"/>
</dbReference>
<evidence type="ECO:0000256" key="11">
    <source>
        <dbReference type="ARBA" id="ARBA00023295"/>
    </source>
</evidence>
<dbReference type="GO" id="GO:0045944">
    <property type="term" value="P:positive regulation of transcription by RNA polymerase II"/>
    <property type="evidence" value="ECO:0007669"/>
    <property type="project" value="Ensembl"/>
</dbReference>
<evidence type="ECO:0000256" key="25">
    <source>
        <dbReference type="SAM" id="MobiDB-lite"/>
    </source>
</evidence>
<evidence type="ECO:0000256" key="17">
    <source>
        <dbReference type="ARBA" id="ARBA00042832"/>
    </source>
</evidence>
<evidence type="ECO:0000313" key="29">
    <source>
        <dbReference type="Proteomes" id="UP000016666"/>
    </source>
</evidence>
<keyword evidence="9" id="KW-0325">Glycoprotein</keyword>
<comment type="subunit">
    <text evidence="21">There are 3 forms of beta-hexosaminidase: hexosaminidase A is a heterodimer composed of one subunit alpha and one subunit beta (chain A and B); hexosaminidase B is a homodimer of two beta subunits (two chains A and B); hexosaminidase S is a homodimer of two alpha subunits. The composition of the dimer (isozyme A versus isozyme S) has a significant effect on the substrate specificity of the alpha subunit active site.</text>
</comment>
<protein>
    <recommendedName>
        <fullName evidence="15">Beta-hexosaminidase subunit beta</fullName>
        <ecNumber evidence="4">3.2.1.52</ecNumber>
    </recommendedName>
    <alternativeName>
        <fullName evidence="16">Beta-N-acetylhexosaminidase subunit beta</fullName>
    </alternativeName>
    <alternativeName>
        <fullName evidence="17">N-acetyl-beta-glucosaminidase subunit beta</fullName>
    </alternativeName>
</protein>
<dbReference type="GO" id="GO:0001669">
    <property type="term" value="C:acrosomal vesicle"/>
    <property type="evidence" value="ECO:0007669"/>
    <property type="project" value="Ensembl"/>
</dbReference>
<sequence length="652" mass="72145">MNSPPPPSPSPQPVPGGGRCAARPRHEAAVGAAPRPSRDGGGGAAAGAGAGGGGGGGGGGPARGGPRSGMGRAMGLAGVLLGLLLVPAVLLSTNLGRGDPPPEPEPEPEVELELELGLDEGPLTAGAAEDSLWPLPQSLRTSRRQLQLAPDRFQLVHGAGSSAGPGCGILQDAFRRYYEYIFGQSRWRSPGRQWPPLRRELSQLQVVITAPEPGCDSYPRLASSEAYYLTIAGPVAVLKADEVWGALRGLETFSQMVHEDDYGSFLVNESFIYDFPRFAHRGILLDTSRHYLPLKSILTNLDAMAFNKFNVLHWHIVDDQSFPYQSMYFPELSNKGAYSYNHIYTPTDVRLVIEYARLRGIRVIPEFDTPGHTQSWGKGQKDLLTPCYNGEQPSGSFGPINPIWNSTYDFMNKFFKEISSVFPDDYIHLGGDEVSFDCWKSNPDVKDFMKEQGFGIDYAKLESYYIQKILDIVSSYNKGYMVWQEVFDNKAQLKPDTVVEVWMANNYAHELSSVTQAGFTAILAAPWYLDYISYGQDWKKYYSVEPRNFPGSEKQKKLLIGGEACLWGEFVDATNLTPRLWPRASAVGERLWSSSNVTDLQDAYKRLSNHRCRMLRPRLVVAASPSSSLTLIPMQYLQQREPVQMTVTWHSS</sequence>
<dbReference type="EC" id="3.2.1.52" evidence="4"/>
<name>A0A493TIW4_ANAPP</name>
<dbReference type="Proteomes" id="UP000016666">
    <property type="component" value="Chromosome Z"/>
</dbReference>
<reference evidence="28" key="2">
    <citation type="submission" date="2025-08" db="UniProtKB">
        <authorList>
            <consortium name="Ensembl"/>
        </authorList>
    </citation>
    <scope>IDENTIFICATION</scope>
</reference>
<evidence type="ECO:0000256" key="18">
    <source>
        <dbReference type="ARBA" id="ARBA00043767"/>
    </source>
</evidence>
<comment type="function">
    <text evidence="20">Hydrolyzes the non-reducing end N-acetyl-D-hexosamine and/or sulfated N-acetyl-D-hexosamine of glycoconjugates, such as the oligosaccharide moieties from proteins and neutral glycolipids, or from certain mucopolysaccharides. The isozyme B does not hydrolyze each of these substrates, however hydrolyzes efficiently neutral oligosaccharide. Only the isozyme A is responsible for the degradation of GM2 gangliosides in the presence of GM2A. During fertilization is responsible, at least in part, for the zona block to polyspermy. Present in the cortical granules of non-activated oocytes, is exocytosed during the cortical reaction in response to oocyte activation and inactivates the sperm galactosyltransferase-binding site, accounting for the block in sperm binding to the zona pellucida.</text>
</comment>
<feature type="domain" description="Beta-hexosaminidase eukaryotic type N-terminal" evidence="27">
    <location>
        <begin position="132"/>
        <end position="256"/>
    </location>
</feature>
<dbReference type="GO" id="GO:0030209">
    <property type="term" value="P:dermatan sulfate proteoglycan catabolic process"/>
    <property type="evidence" value="ECO:0007669"/>
    <property type="project" value="Ensembl"/>
</dbReference>
<dbReference type="PANTHER" id="PTHR22600">
    <property type="entry name" value="BETA-HEXOSAMINIDASE"/>
    <property type="match status" value="1"/>
</dbReference>
<evidence type="ECO:0000256" key="13">
    <source>
        <dbReference type="ARBA" id="ARBA00023505"/>
    </source>
</evidence>
<comment type="subcellular location">
    <subcellularLocation>
        <location evidence="14">Cytoplasmic vesicle</location>
        <location evidence="14">Secretory vesicle</location>
        <location evidence="14">Cortical granule</location>
    </subcellularLocation>
    <subcellularLocation>
        <location evidence="2">Lysosome</location>
    </subcellularLocation>
</comment>
<evidence type="ECO:0000256" key="20">
    <source>
        <dbReference type="ARBA" id="ARBA00045511"/>
    </source>
</evidence>
<dbReference type="STRING" id="8840.ENSAPLP00000025836"/>
<evidence type="ECO:0000256" key="16">
    <source>
        <dbReference type="ARBA" id="ARBA00042342"/>
    </source>
</evidence>
<comment type="catalytic activity">
    <reaction evidence="1">
        <text>Hydrolysis of terminal non-reducing N-acetyl-D-hexosamine residues in N-acetyl-beta-D-hexosaminides.</text>
        <dbReference type="EC" id="3.2.1.52"/>
    </reaction>
</comment>
<dbReference type="GO" id="GO:0004563">
    <property type="term" value="F:beta-N-acetylhexosaminidase activity"/>
    <property type="evidence" value="ECO:0007669"/>
    <property type="project" value="UniProtKB-EC"/>
</dbReference>
<dbReference type="SUPFAM" id="SSF51445">
    <property type="entry name" value="(Trans)glycosidases"/>
    <property type="match status" value="1"/>
</dbReference>